<dbReference type="AlphaFoldDB" id="A0AAW2ZJG7"/>
<name>A0AAW2ZJG7_9EUKA</name>
<organism evidence="1 2">
    <name type="scientific">Acrasis kona</name>
    <dbReference type="NCBI Taxonomy" id="1008807"/>
    <lineage>
        <taxon>Eukaryota</taxon>
        <taxon>Discoba</taxon>
        <taxon>Heterolobosea</taxon>
        <taxon>Tetramitia</taxon>
        <taxon>Eutetramitia</taxon>
        <taxon>Acrasidae</taxon>
        <taxon>Acrasis</taxon>
    </lineage>
</organism>
<proteinExistence type="predicted"/>
<accession>A0AAW2ZJG7</accession>
<dbReference type="EMBL" id="JAOPGA020001542">
    <property type="protein sequence ID" value="KAL0489301.1"/>
    <property type="molecule type" value="Genomic_DNA"/>
</dbReference>
<comment type="caution">
    <text evidence="1">The sequence shown here is derived from an EMBL/GenBank/DDBJ whole genome shotgun (WGS) entry which is preliminary data.</text>
</comment>
<dbReference type="InterPro" id="IPR018652">
    <property type="entry name" value="DUF2082_NA-bd_Znr"/>
</dbReference>
<dbReference type="Proteomes" id="UP001431209">
    <property type="component" value="Unassembled WGS sequence"/>
</dbReference>
<sequence>MKTAQGLVNFKMKEILQKPTRGQVLPVSTLLHHTNSVSWIVGFILSLFTRQSNKTAIAGDTNAYPNQMSVLNAYECKKCKNAKYDLGETREVSGLLSKILNLQTRKFQTVTCTRCGYTEHFERRQSPLSNVMDLFIR</sequence>
<reference evidence="1 2" key="1">
    <citation type="submission" date="2024-03" db="EMBL/GenBank/DDBJ databases">
        <title>The Acrasis kona genome and developmental transcriptomes reveal deep origins of eukaryotic multicellular pathways.</title>
        <authorList>
            <person name="Sheikh S."/>
            <person name="Fu C.-J."/>
            <person name="Brown M.W."/>
            <person name="Baldauf S.L."/>
        </authorList>
    </citation>
    <scope>NUCLEOTIDE SEQUENCE [LARGE SCALE GENOMIC DNA]</scope>
    <source>
        <strain evidence="1 2">ATCC MYA-3509</strain>
    </source>
</reference>
<gene>
    <name evidence="1" type="ORF">AKO1_010620</name>
</gene>
<protein>
    <submittedName>
        <fullName evidence="1">Uncharacterized protein</fullName>
    </submittedName>
</protein>
<dbReference type="Pfam" id="PF09855">
    <property type="entry name" value="Zn_ribbon_13"/>
    <property type="match status" value="1"/>
</dbReference>
<evidence type="ECO:0000313" key="2">
    <source>
        <dbReference type="Proteomes" id="UP001431209"/>
    </source>
</evidence>
<keyword evidence="2" id="KW-1185">Reference proteome</keyword>
<evidence type="ECO:0000313" key="1">
    <source>
        <dbReference type="EMBL" id="KAL0489301.1"/>
    </source>
</evidence>